<feature type="transmembrane region" description="Helical" evidence="6">
    <location>
        <begin position="18"/>
        <end position="37"/>
    </location>
</feature>
<keyword evidence="6" id="KW-0812">Transmembrane</keyword>
<organism evidence="8 9">
    <name type="scientific">Anas platyrhynchos</name>
    <name type="common">Mallard</name>
    <name type="synonym">Anas boschas</name>
    <dbReference type="NCBI Taxonomy" id="8839"/>
    <lineage>
        <taxon>Eukaryota</taxon>
        <taxon>Metazoa</taxon>
        <taxon>Chordata</taxon>
        <taxon>Craniata</taxon>
        <taxon>Vertebrata</taxon>
        <taxon>Euteleostomi</taxon>
        <taxon>Archelosauria</taxon>
        <taxon>Archosauria</taxon>
        <taxon>Dinosauria</taxon>
        <taxon>Saurischia</taxon>
        <taxon>Theropoda</taxon>
        <taxon>Coelurosauria</taxon>
        <taxon>Aves</taxon>
        <taxon>Neognathae</taxon>
        <taxon>Galloanserae</taxon>
        <taxon>Anseriformes</taxon>
        <taxon>Anatidae</taxon>
        <taxon>Anatinae</taxon>
        <taxon>Anas</taxon>
    </lineage>
</organism>
<evidence type="ECO:0000256" key="2">
    <source>
        <dbReference type="ARBA" id="ARBA00022491"/>
    </source>
</evidence>
<keyword evidence="5" id="KW-0539">Nucleus</keyword>
<dbReference type="InterPro" id="IPR032443">
    <property type="entry name" value="RAWUL"/>
</dbReference>
<reference evidence="8" key="1">
    <citation type="submission" date="2019-08" db="EMBL/GenBank/DDBJ databases">
        <title>Three high-quality genomes provides insights into domestication of ducks.</title>
        <authorList>
            <person name="Hou Z.C."/>
            <person name="Zhu F."/>
            <person name="Yin Z.T."/>
            <person name="Zhang F."/>
        </authorList>
    </citation>
    <scope>NUCLEOTIDE SEQUENCE [LARGE SCALE GENOMIC DNA]</scope>
</reference>
<dbReference type="SUPFAM" id="SSF54236">
    <property type="entry name" value="Ubiquitin-like"/>
    <property type="match status" value="1"/>
</dbReference>
<reference evidence="8" key="2">
    <citation type="submission" date="2025-08" db="UniProtKB">
        <authorList>
            <consortium name="Ensembl"/>
        </authorList>
    </citation>
    <scope>IDENTIFICATION</scope>
</reference>
<keyword evidence="4" id="KW-0804">Transcription</keyword>
<dbReference type="Gene3D" id="3.10.20.90">
    <property type="entry name" value="Phosphatidylinositol 3-kinase Catalytic Subunit, Chain A, domain 1"/>
    <property type="match status" value="1"/>
</dbReference>
<keyword evidence="3" id="KW-0805">Transcription regulation</keyword>
<evidence type="ECO:0000259" key="7">
    <source>
        <dbReference type="Pfam" id="PF16207"/>
    </source>
</evidence>
<evidence type="ECO:0000256" key="4">
    <source>
        <dbReference type="ARBA" id="ARBA00023163"/>
    </source>
</evidence>
<evidence type="ECO:0000256" key="1">
    <source>
        <dbReference type="ARBA" id="ARBA00004123"/>
    </source>
</evidence>
<evidence type="ECO:0000256" key="5">
    <source>
        <dbReference type="ARBA" id="ARBA00023242"/>
    </source>
</evidence>
<dbReference type="PANTHER" id="PTHR45893">
    <property type="entry name" value="POLYCOMB GROUP RING FINGER PROTEIN"/>
    <property type="match status" value="1"/>
</dbReference>
<sequence length="161" mass="17939">ISWALFPHELIGFGWRTLVSYAVFISSCFGYLNILAVPQPVPASRGRPRKVLGSVFRIPPELDISILLEFIGANEGTGNFKPLEKKFVRVSGEATIGHVEKFLRRKMDLDPACQVDIICGDHLLEHYQTLREIRQVIGESAVQDGLLVLHYGLVVSPLNVT</sequence>
<accession>A0A8B9T8L1</accession>
<keyword evidence="6" id="KW-0472">Membrane</keyword>
<reference evidence="8" key="3">
    <citation type="submission" date="2025-09" db="UniProtKB">
        <authorList>
            <consortium name="Ensembl"/>
        </authorList>
    </citation>
    <scope>IDENTIFICATION</scope>
</reference>
<evidence type="ECO:0000256" key="6">
    <source>
        <dbReference type="SAM" id="Phobius"/>
    </source>
</evidence>
<evidence type="ECO:0000313" key="8">
    <source>
        <dbReference type="Ensembl" id="ENSAPLP00020016817.1"/>
    </source>
</evidence>
<dbReference type="Ensembl" id="ENSAPLT00020018157.1">
    <property type="protein sequence ID" value="ENSAPLP00020016817.1"/>
    <property type="gene ID" value="ENSAPLG00020012089.1"/>
</dbReference>
<dbReference type="AlphaFoldDB" id="A0A8B9T8L1"/>
<dbReference type="Pfam" id="PF16207">
    <property type="entry name" value="RAWUL"/>
    <property type="match status" value="1"/>
</dbReference>
<keyword evidence="2" id="KW-0678">Repressor</keyword>
<name>A0A8B9T8L1_ANAPL</name>
<protein>
    <recommendedName>
        <fullName evidence="7">RAWUL domain-containing protein</fullName>
    </recommendedName>
</protein>
<feature type="domain" description="RAWUL" evidence="7">
    <location>
        <begin position="86"/>
        <end position="133"/>
    </location>
</feature>
<proteinExistence type="predicted"/>
<dbReference type="InterPro" id="IPR046979">
    <property type="entry name" value="PCGF6_RAWUL"/>
</dbReference>
<evidence type="ECO:0000256" key="3">
    <source>
        <dbReference type="ARBA" id="ARBA00023015"/>
    </source>
</evidence>
<dbReference type="InterPro" id="IPR051507">
    <property type="entry name" value="PcG_RING_finger"/>
</dbReference>
<dbReference type="GO" id="GO:0032991">
    <property type="term" value="C:protein-containing complex"/>
    <property type="evidence" value="ECO:0007669"/>
    <property type="project" value="UniProtKB-ARBA"/>
</dbReference>
<dbReference type="GO" id="GO:0005634">
    <property type="term" value="C:nucleus"/>
    <property type="evidence" value="ECO:0007669"/>
    <property type="project" value="UniProtKB-SubCell"/>
</dbReference>
<keyword evidence="6" id="KW-1133">Transmembrane helix</keyword>
<dbReference type="Proteomes" id="UP000694400">
    <property type="component" value="Chromosome 7"/>
</dbReference>
<dbReference type="InterPro" id="IPR029071">
    <property type="entry name" value="Ubiquitin-like_domsf"/>
</dbReference>
<dbReference type="FunFam" id="3.10.20.90:FF:000193">
    <property type="entry name" value="Polycomb group RING finger protein 6"/>
    <property type="match status" value="1"/>
</dbReference>
<comment type="subcellular location">
    <subcellularLocation>
        <location evidence="1">Nucleus</location>
    </subcellularLocation>
</comment>
<dbReference type="CDD" id="cd17085">
    <property type="entry name" value="RAWUL_PCGF6"/>
    <property type="match status" value="1"/>
</dbReference>
<evidence type="ECO:0000313" key="9">
    <source>
        <dbReference type="Proteomes" id="UP000694400"/>
    </source>
</evidence>